<keyword evidence="1" id="KW-0378">Hydrolase</keyword>
<comment type="catalytic activity">
    <reaction evidence="1">
        <text>an L-aminoacyl-L-amino acid + H2O = 2 an L-alpha-amino acid</text>
        <dbReference type="Rhea" id="RHEA:48940"/>
        <dbReference type="ChEBI" id="CHEBI:15377"/>
        <dbReference type="ChEBI" id="CHEBI:59869"/>
        <dbReference type="ChEBI" id="CHEBI:77460"/>
    </reaction>
</comment>
<sequence>MNKILKTALCAAAACLIAQTGYACTNVLVTKGASKDGSVFVTYAADSHQLYGELYFSPAGFFKPGTMLNITEWDTGRFLGQIPQVARTYQTVGNMNEHQLIITETTYGGRGELYDSTGIMDYGSLIYITLQRARTAREAIQTIVDLANEYGYASSGESFSIADKDEVWIMELIGKGTKLDKKGRNVNKGIVWVAARVPDGYICAHANQARIRQIDFNDPENWLYSEDVVDFAREMGYYEGSDEDFSFCDAYAPLSFSGLRGCESRVWSAFNILCDGVIDGRPAEEYLDYAMGYNADNRLPLFVKPAEKVSFKEVADVMRDHFEGSPMDMTVDAGAGGHHTPYRWRPMDFEYDGKTYVNERAIATQQTGFWIVCQSRSWLPDEIGGVLWFGVDDAATSCLTPVYTNVNEIPQCIKVGNGSLIEYSPTSLFWVTNRIAQFAYMLYDRIEPEVRAVIDEREECAQRWLSSADNAALQALGEEPTEESIREARDYMTRFSMSTAQNLFDTWKELDIYLLVKYMDGNVKKENGHGTFLNNGYSDRIPASPDQPGYSDKWKEVVAKDAGEVLEVK</sequence>
<comment type="similarity">
    <text evidence="1">Belongs to the peptidase C69 family.</text>
</comment>
<reference evidence="3" key="1">
    <citation type="journal article" date="2021" name="PeerJ">
        <title>Extensive microbial diversity within the chicken gut microbiome revealed by metagenomics and culture.</title>
        <authorList>
            <person name="Gilroy R."/>
            <person name="Ravi A."/>
            <person name="Getino M."/>
            <person name="Pursley I."/>
            <person name="Horton D.L."/>
            <person name="Alikhan N.F."/>
            <person name="Baker D."/>
            <person name="Gharbi K."/>
            <person name="Hall N."/>
            <person name="Watson M."/>
            <person name="Adriaenssens E.M."/>
            <person name="Foster-Nyarko E."/>
            <person name="Jarju S."/>
            <person name="Secka A."/>
            <person name="Antonio M."/>
            <person name="Oren A."/>
            <person name="Chaudhuri R.R."/>
            <person name="La Ragione R."/>
            <person name="Hildebrand F."/>
            <person name="Pallen M.J."/>
        </authorList>
    </citation>
    <scope>NUCLEOTIDE SEQUENCE</scope>
    <source>
        <strain evidence="3">Gambia16-554</strain>
    </source>
</reference>
<dbReference type="GO" id="GO:0070004">
    <property type="term" value="F:cysteine-type exopeptidase activity"/>
    <property type="evidence" value="ECO:0007669"/>
    <property type="project" value="InterPro"/>
</dbReference>
<dbReference type="Pfam" id="PF03577">
    <property type="entry name" value="Peptidase_C69"/>
    <property type="match status" value="1"/>
</dbReference>
<organism evidence="3 4">
    <name type="scientific">Candidatus Coprenecus stercoravium</name>
    <dbReference type="NCBI Taxonomy" id="2840735"/>
    <lineage>
        <taxon>Bacteria</taxon>
        <taxon>Pseudomonadati</taxon>
        <taxon>Bacteroidota</taxon>
        <taxon>Bacteroidia</taxon>
        <taxon>Bacteroidales</taxon>
        <taxon>Rikenellaceae</taxon>
        <taxon>Rikenellaceae incertae sedis</taxon>
        <taxon>Candidatus Coprenecus</taxon>
    </lineage>
</organism>
<dbReference type="EMBL" id="DXAW01000033">
    <property type="protein sequence ID" value="HIZ85195.1"/>
    <property type="molecule type" value="Genomic_DNA"/>
</dbReference>
<dbReference type="PROSITE" id="PS51257">
    <property type="entry name" value="PROKAR_LIPOPROTEIN"/>
    <property type="match status" value="1"/>
</dbReference>
<dbReference type="AlphaFoldDB" id="A0A9D2GQ45"/>
<gene>
    <name evidence="3" type="ORF">IAC04_01750</name>
</gene>
<feature type="chain" id="PRO_5038498680" description="Dipeptidase" evidence="2">
    <location>
        <begin position="24"/>
        <end position="569"/>
    </location>
</feature>
<dbReference type="EC" id="3.4.-.-" evidence="1"/>
<dbReference type="GO" id="GO:0006508">
    <property type="term" value="P:proteolysis"/>
    <property type="evidence" value="ECO:0007669"/>
    <property type="project" value="UniProtKB-KW"/>
</dbReference>
<accession>A0A9D2GQ45</accession>
<dbReference type="InterPro" id="IPR005322">
    <property type="entry name" value="Peptidase_C69"/>
</dbReference>
<evidence type="ECO:0000313" key="3">
    <source>
        <dbReference type="EMBL" id="HIZ85195.1"/>
    </source>
</evidence>
<feature type="signal peptide" evidence="2">
    <location>
        <begin position="1"/>
        <end position="23"/>
    </location>
</feature>
<evidence type="ECO:0000256" key="2">
    <source>
        <dbReference type="SAM" id="SignalP"/>
    </source>
</evidence>
<dbReference type="PANTHER" id="PTHR12994">
    <property type="entry name" value="SECERNIN"/>
    <property type="match status" value="1"/>
</dbReference>
<keyword evidence="1" id="KW-0645">Protease</keyword>
<keyword evidence="2" id="KW-0732">Signal</keyword>
<protein>
    <recommendedName>
        <fullName evidence="1">Dipeptidase</fullName>
        <ecNumber evidence="1">3.4.-.-</ecNumber>
    </recommendedName>
</protein>
<dbReference type="PANTHER" id="PTHR12994:SF17">
    <property type="entry name" value="LD30995P"/>
    <property type="match status" value="1"/>
</dbReference>
<proteinExistence type="inferred from homology"/>
<reference evidence="3" key="2">
    <citation type="submission" date="2021-04" db="EMBL/GenBank/DDBJ databases">
        <authorList>
            <person name="Gilroy R."/>
        </authorList>
    </citation>
    <scope>NUCLEOTIDE SEQUENCE</scope>
    <source>
        <strain evidence="3">Gambia16-554</strain>
    </source>
</reference>
<name>A0A9D2GQ45_9BACT</name>
<evidence type="ECO:0000256" key="1">
    <source>
        <dbReference type="RuleBase" id="RU364089"/>
    </source>
</evidence>
<evidence type="ECO:0000313" key="4">
    <source>
        <dbReference type="Proteomes" id="UP000824115"/>
    </source>
</evidence>
<dbReference type="GO" id="GO:0016805">
    <property type="term" value="F:dipeptidase activity"/>
    <property type="evidence" value="ECO:0007669"/>
    <property type="project" value="UniProtKB-KW"/>
</dbReference>
<dbReference type="Proteomes" id="UP000824115">
    <property type="component" value="Unassembled WGS sequence"/>
</dbReference>
<comment type="caution">
    <text evidence="3">The sequence shown here is derived from an EMBL/GenBank/DDBJ whole genome shotgun (WGS) entry which is preliminary data.</text>
</comment>
<keyword evidence="1" id="KW-0224">Dipeptidase</keyword>